<feature type="compositionally biased region" description="Pro residues" evidence="1">
    <location>
        <begin position="164"/>
        <end position="176"/>
    </location>
</feature>
<dbReference type="AlphaFoldDB" id="A0A9P6VD86"/>
<evidence type="ECO:0000313" key="3">
    <source>
        <dbReference type="EMBL" id="KAG0645426.1"/>
    </source>
</evidence>
<feature type="region of interest" description="Disordered" evidence="1">
    <location>
        <begin position="1"/>
        <end position="66"/>
    </location>
</feature>
<sequence length="884" mass="99142">MSGRSAYVRKVKEHGKTGEGGLEHSPTIIGEFPMPDGQQFGYDTPVRQNTDHSTIKSGSSGLDPLASHGAYQRVQKAHAPVIVDSGIEKSIFRSLMDKRSDGARKVLSKTFGKKKKENDSRPATSSTIRPDDLDMAADDYSTPPPPVPSSEPQQLNRTPEYIRPGPPSSELPPIPQGPQLKRWPGAGQPPHAWNKLRKDPELWDIEGDTLIYLVHENHQGSRHPSLRVSSHILEDTDSQYLFNLLQQGSMDEAFGMPPSPSPGMRTGYLAHAGRHQLTPPMSENSSGAYDGQISYEITIAPPLNQTKTEAIRHQVATRNVFAMLYKAPLVGTNLFQALHDLQERLDNWFPPDTDTAGMIIDWLLHKGMEDVRNNPPLAASILAWSELSCVRWEEGWKEAYIHSIGMYPRMQSTADFRTISPITKALIERGNLEIQVRILNCEVRFNDFDFSDMWPPMLSPPPPSQLSFERVRRFFCLFYADAFGTWPPAAPTGEEQWLTRTVIAKLQKDFGALYDYLVNREVTWDCSEERSGRKWNMIHSGNRSFRADTFDLPFTDLLIAFDNRFKYPHIPHPYPLVPESIPVKTSKEKLLRTPRKQGKTEDKMAERRAALAYSESTNIFLMGSDFQNNDLVEAFIKYEKVDRAADVDPHDARRGRWILIYGILQTLASISVDVPGIRYSDGVSYHLNPRVKGTPPWRGAKQSVEAAQHNNSFCWTVQENWHGEKTAEITRPRNPMASALTESTFQTHGSLSASSLSFDDETIQGSDAGSSVRAPFSVASFKSRSTRRGRRQTNESDLTTTSSGYGPSILHSEDSRFGPVLGRGPVVVNTPNDSGYGPGIEKVEDMEWPMREDSRATSQKDITKKSSLSMNDIGHKASEESFQK</sequence>
<feature type="region of interest" description="Disordered" evidence="1">
    <location>
        <begin position="108"/>
        <end position="194"/>
    </location>
</feature>
<dbReference type="OrthoDB" id="5302380at2759"/>
<feature type="compositionally biased region" description="Polar residues" evidence="1">
    <location>
        <begin position="795"/>
        <end position="805"/>
    </location>
</feature>
<accession>A0A9P6VD86</accession>
<protein>
    <recommendedName>
        <fullName evidence="2">DUF8004 domain-containing protein</fullName>
    </recommendedName>
</protein>
<reference evidence="3" key="1">
    <citation type="submission" date="2019-07" db="EMBL/GenBank/DDBJ databases">
        <title>Hyphodiscus hymeniophilus genome sequencing and assembly.</title>
        <authorList>
            <person name="Kramer G."/>
            <person name="Nodwell J."/>
        </authorList>
    </citation>
    <scope>NUCLEOTIDE SEQUENCE</scope>
    <source>
        <strain evidence="3">ATCC 34498</strain>
    </source>
</reference>
<feature type="domain" description="DUF8004" evidence="2">
    <location>
        <begin position="358"/>
        <end position="450"/>
    </location>
</feature>
<feature type="region of interest" description="Disordered" evidence="1">
    <location>
        <begin position="779"/>
        <end position="810"/>
    </location>
</feature>
<proteinExistence type="predicted"/>
<dbReference type="Pfam" id="PF26013">
    <property type="entry name" value="DUF8004"/>
    <property type="match status" value="1"/>
</dbReference>
<dbReference type="PANTHER" id="PTHR39601:SF2">
    <property type="entry name" value="CHORIOGENIN HMINOR"/>
    <property type="match status" value="1"/>
</dbReference>
<keyword evidence="4" id="KW-1185">Reference proteome</keyword>
<dbReference type="Proteomes" id="UP000785200">
    <property type="component" value="Unassembled WGS sequence"/>
</dbReference>
<organism evidence="3 4">
    <name type="scientific">Hyphodiscus hymeniophilus</name>
    <dbReference type="NCBI Taxonomy" id="353542"/>
    <lineage>
        <taxon>Eukaryota</taxon>
        <taxon>Fungi</taxon>
        <taxon>Dikarya</taxon>
        <taxon>Ascomycota</taxon>
        <taxon>Pezizomycotina</taxon>
        <taxon>Leotiomycetes</taxon>
        <taxon>Helotiales</taxon>
        <taxon>Hyphodiscaceae</taxon>
        <taxon>Hyphodiscus</taxon>
    </lineage>
</organism>
<evidence type="ECO:0000259" key="2">
    <source>
        <dbReference type="Pfam" id="PF26013"/>
    </source>
</evidence>
<feature type="compositionally biased region" description="Polar residues" evidence="1">
    <location>
        <begin position="856"/>
        <end position="870"/>
    </location>
</feature>
<evidence type="ECO:0000313" key="4">
    <source>
        <dbReference type="Proteomes" id="UP000785200"/>
    </source>
</evidence>
<evidence type="ECO:0000256" key="1">
    <source>
        <dbReference type="SAM" id="MobiDB-lite"/>
    </source>
</evidence>
<dbReference type="InterPro" id="IPR058317">
    <property type="entry name" value="DUF8004"/>
</dbReference>
<feature type="region of interest" description="Disordered" evidence="1">
    <location>
        <begin position="847"/>
        <end position="884"/>
    </location>
</feature>
<dbReference type="EMBL" id="VNKQ01000018">
    <property type="protein sequence ID" value="KAG0645426.1"/>
    <property type="molecule type" value="Genomic_DNA"/>
</dbReference>
<feature type="compositionally biased region" description="Basic and acidic residues" evidence="1">
    <location>
        <begin position="873"/>
        <end position="884"/>
    </location>
</feature>
<dbReference type="PANTHER" id="PTHR39601">
    <property type="entry name" value="CHORIOGENIN HMINOR"/>
    <property type="match status" value="1"/>
</dbReference>
<comment type="caution">
    <text evidence="3">The sequence shown here is derived from an EMBL/GenBank/DDBJ whole genome shotgun (WGS) entry which is preliminary data.</text>
</comment>
<gene>
    <name evidence="3" type="ORF">D0Z07_8479</name>
</gene>
<name>A0A9P6VD86_9HELO</name>